<protein>
    <recommendedName>
        <fullName evidence="4">PH domain-containing protein</fullName>
    </recommendedName>
</protein>
<dbReference type="STRING" id="198092.SAMN02745194_01408"/>
<reference evidence="2 3" key="1">
    <citation type="submission" date="2016-11" db="EMBL/GenBank/DDBJ databases">
        <authorList>
            <person name="Jaros S."/>
            <person name="Januszkiewicz K."/>
            <person name="Wedrychowicz H."/>
        </authorList>
    </citation>
    <scope>NUCLEOTIDE SEQUENCE [LARGE SCALE GENOMIC DNA]</scope>
    <source>
        <strain evidence="2 3">DSM 14916</strain>
    </source>
</reference>
<feature type="transmembrane region" description="Helical" evidence="1">
    <location>
        <begin position="16"/>
        <end position="37"/>
    </location>
</feature>
<feature type="transmembrane region" description="Helical" evidence="1">
    <location>
        <begin position="43"/>
        <end position="68"/>
    </location>
</feature>
<dbReference type="RefSeq" id="WP_073132982.1">
    <property type="nucleotide sequence ID" value="NZ_FQZF01000006.1"/>
</dbReference>
<organism evidence="2 3">
    <name type="scientific">Muricoccus roseus</name>
    <dbReference type="NCBI Taxonomy" id="198092"/>
    <lineage>
        <taxon>Bacteria</taxon>
        <taxon>Pseudomonadati</taxon>
        <taxon>Pseudomonadota</taxon>
        <taxon>Alphaproteobacteria</taxon>
        <taxon>Acetobacterales</taxon>
        <taxon>Roseomonadaceae</taxon>
        <taxon>Muricoccus</taxon>
    </lineage>
</organism>
<dbReference type="OrthoDB" id="4761879at2"/>
<keyword evidence="1" id="KW-1133">Transmembrane helix</keyword>
<keyword evidence="3" id="KW-1185">Reference proteome</keyword>
<accession>A0A1M6F5U2</accession>
<proteinExistence type="predicted"/>
<evidence type="ECO:0008006" key="4">
    <source>
        <dbReference type="Google" id="ProtNLM"/>
    </source>
</evidence>
<keyword evidence="1" id="KW-0472">Membrane</keyword>
<dbReference type="AlphaFoldDB" id="A0A1M6F5U2"/>
<evidence type="ECO:0000313" key="2">
    <source>
        <dbReference type="EMBL" id="SHI93065.1"/>
    </source>
</evidence>
<keyword evidence="1" id="KW-0812">Transmembrane</keyword>
<dbReference type="Proteomes" id="UP000184387">
    <property type="component" value="Unassembled WGS sequence"/>
</dbReference>
<evidence type="ECO:0000313" key="3">
    <source>
        <dbReference type="Proteomes" id="UP000184387"/>
    </source>
</evidence>
<sequence>MGPDREAFVAYPNRRAMVVVVASLAPLVAAILASQLLHPAAPFGLRLFALLVLIALAIGIAVCLRLALQKRPVLIVDRHGFTWTRWSDRPIPWEAVERWQRKRYLFNDYLTIWLKDPSAHPGKPIQRLLGFGNRKLNFGHVTIATGMDRSFEEMMRAFSDFAPKPPLPEDPRLARRLLSARAREERRRAEGGS</sequence>
<evidence type="ECO:0000256" key="1">
    <source>
        <dbReference type="SAM" id="Phobius"/>
    </source>
</evidence>
<gene>
    <name evidence="2" type="ORF">SAMN02745194_01408</name>
</gene>
<dbReference type="EMBL" id="FQZF01000006">
    <property type="protein sequence ID" value="SHI93065.1"/>
    <property type="molecule type" value="Genomic_DNA"/>
</dbReference>
<name>A0A1M6F5U2_9PROT</name>